<dbReference type="RefSeq" id="XP_016458756.1">
    <property type="nucleotide sequence ID" value="XM_016603270.1"/>
</dbReference>
<dbReference type="InterPro" id="IPR036397">
    <property type="entry name" value="RNaseH_sf"/>
</dbReference>
<reference evidence="2" key="1">
    <citation type="submission" date="2025-08" db="UniProtKB">
        <authorList>
            <consortium name="RefSeq"/>
        </authorList>
    </citation>
    <scope>IDENTIFICATION</scope>
</reference>
<organism evidence="2">
    <name type="scientific">Nicotiana tabacum</name>
    <name type="common">Common tobacco</name>
    <dbReference type="NCBI Taxonomy" id="4097"/>
    <lineage>
        <taxon>Eukaryota</taxon>
        <taxon>Viridiplantae</taxon>
        <taxon>Streptophyta</taxon>
        <taxon>Embryophyta</taxon>
        <taxon>Tracheophyta</taxon>
        <taxon>Spermatophyta</taxon>
        <taxon>Magnoliopsida</taxon>
        <taxon>eudicotyledons</taxon>
        <taxon>Gunneridae</taxon>
        <taxon>Pentapetalae</taxon>
        <taxon>asterids</taxon>
        <taxon>lamiids</taxon>
        <taxon>Solanales</taxon>
        <taxon>Solanaceae</taxon>
        <taxon>Nicotianoideae</taxon>
        <taxon>Nicotianeae</taxon>
        <taxon>Nicotiana</taxon>
    </lineage>
</organism>
<dbReference type="GO" id="GO:0003676">
    <property type="term" value="F:nucleic acid binding"/>
    <property type="evidence" value="ECO:0007669"/>
    <property type="project" value="InterPro"/>
</dbReference>
<name>A0A1S3Z2U0_TOBAC</name>
<feature type="compositionally biased region" description="Low complexity" evidence="1">
    <location>
        <begin position="185"/>
        <end position="198"/>
    </location>
</feature>
<evidence type="ECO:0008006" key="3">
    <source>
        <dbReference type="Google" id="ProtNLM"/>
    </source>
</evidence>
<dbReference type="PANTHER" id="PTHR37984">
    <property type="entry name" value="PROTEIN CBG26694"/>
    <property type="match status" value="1"/>
</dbReference>
<dbReference type="InterPro" id="IPR050951">
    <property type="entry name" value="Retrovirus_Pol_polyprotein"/>
</dbReference>
<evidence type="ECO:0000313" key="2">
    <source>
        <dbReference type="RefSeq" id="XP_016458756.1"/>
    </source>
</evidence>
<dbReference type="STRING" id="4097.A0A1S3Z2U0"/>
<dbReference type="SUPFAM" id="SSF53098">
    <property type="entry name" value="Ribonuclease H-like"/>
    <property type="match status" value="1"/>
</dbReference>
<proteinExistence type="predicted"/>
<dbReference type="KEGG" id="nta:107782388"/>
<gene>
    <name evidence="2" type="primary">LOC107782388</name>
</gene>
<dbReference type="Gene3D" id="3.30.420.10">
    <property type="entry name" value="Ribonuclease H-like superfamily/Ribonuclease H"/>
    <property type="match status" value="1"/>
</dbReference>
<dbReference type="PaxDb" id="4097-A0A1S3Z2U0"/>
<accession>A0A1S3Z2U0</accession>
<feature type="region of interest" description="Disordered" evidence="1">
    <location>
        <begin position="172"/>
        <end position="200"/>
    </location>
</feature>
<dbReference type="AlphaFoldDB" id="A0A1S3Z2U0"/>
<dbReference type="InterPro" id="IPR012337">
    <property type="entry name" value="RNaseH-like_sf"/>
</dbReference>
<evidence type="ECO:0000256" key="1">
    <source>
        <dbReference type="SAM" id="MobiDB-lite"/>
    </source>
</evidence>
<dbReference type="PANTHER" id="PTHR37984:SF15">
    <property type="entry name" value="INTEGRASE CATALYTIC DOMAIN-CONTAINING PROTEIN"/>
    <property type="match status" value="1"/>
</dbReference>
<protein>
    <recommendedName>
        <fullName evidence="3">Integrase catalytic domain-containing protein</fullName>
    </recommendedName>
</protein>
<dbReference type="OrthoDB" id="166633at2759"/>
<sequence length="280" mass="30908">MITQGWRSRNHLGGSRPVSKYDTFIASPQNISVEDTSRLFFSHIVKYWGLPKDIISECDSRFTSKFWTHLFRSLESKLSPNSNFHQQEDGQTEWFNDMLEEYLCHFATESQKNWVKLLDAAQLCFNSQKCSPTNKSAFEIVTRQQPLLSQTVNAPNMPILPQAVNFGDSAELSCQGPREGHERPAAGNANNAASTDNAARTDHHVANSIARTDSVVRADLMPSASTQPKAYPNSVVCTDSNARAGPDAQDKVAAIGLDSTFTDNLVQHTEGTPVGGQQPH</sequence>